<name>A0A8H5HXC1_9AGAR</name>
<sequence>MVLFCIAFHSANFAYEVLAVGYALPFVGLPMEPDVVSAIWPQLSFIAFKPVNSTWEEPGSRLFFIAFNSANSAYEVLDCRICFAFHRFAPSFIAFKPVNLTWKLLGCGKRVRFWLSSYWVSEDPEDALPGSSGNQERKKIHKNCLPVDCPPFGISRSCTSPILQQISDTANACKQYVPSISLHKLLTLCSIEQLDAIVTLDFPTLAPASNNQFYLALRLQINQLQEAARVLSRAATIQISITSSLKVHRRVDHDTLPSDNAARVAIRNLKTLYGCINRRRLAVESALWKALDDFPQQTEARLRALVDQVLTFFTPGSTFSKMHEFSDSEDAFKGKLRYVTLSNFQTLGVGRWIDDEVVNYFVTKWCSESGTTLGLSTFFATKFLFEPGTCNPRGGFVTEADEDLIERWCCRAADNLGLKSWDSVYIPINENRAHWYSARIDFLEKRIDIYDSLRDRCLENRQKPPLLRKNAKLMLILMWLTEVLSRLRGDEVQLQNKLGSGWPNAHDCGVHTLWHLRHILDFCQIRLGAECSPVHLRFTDDMVGKRLRLAQEMVEDSSLA</sequence>
<dbReference type="GO" id="GO:0006508">
    <property type="term" value="P:proteolysis"/>
    <property type="evidence" value="ECO:0007669"/>
    <property type="project" value="UniProtKB-KW"/>
</dbReference>
<evidence type="ECO:0000313" key="6">
    <source>
        <dbReference type="Proteomes" id="UP000518752"/>
    </source>
</evidence>
<dbReference type="PROSITE" id="PS50600">
    <property type="entry name" value="ULP_PROTEASE"/>
    <property type="match status" value="1"/>
</dbReference>
<comment type="caution">
    <text evidence="5">The sequence shown here is derived from an EMBL/GenBank/DDBJ whole genome shotgun (WGS) entry which is preliminary data.</text>
</comment>
<dbReference type="SUPFAM" id="SSF54001">
    <property type="entry name" value="Cysteine proteinases"/>
    <property type="match status" value="1"/>
</dbReference>
<evidence type="ECO:0000256" key="3">
    <source>
        <dbReference type="ARBA" id="ARBA00022801"/>
    </source>
</evidence>
<dbReference type="OrthoDB" id="3052212at2759"/>
<organism evidence="5 6">
    <name type="scientific">Collybiopsis confluens</name>
    <dbReference type="NCBI Taxonomy" id="2823264"/>
    <lineage>
        <taxon>Eukaryota</taxon>
        <taxon>Fungi</taxon>
        <taxon>Dikarya</taxon>
        <taxon>Basidiomycota</taxon>
        <taxon>Agaricomycotina</taxon>
        <taxon>Agaricomycetes</taxon>
        <taxon>Agaricomycetidae</taxon>
        <taxon>Agaricales</taxon>
        <taxon>Marasmiineae</taxon>
        <taxon>Omphalotaceae</taxon>
        <taxon>Collybiopsis</taxon>
    </lineage>
</organism>
<evidence type="ECO:0000256" key="2">
    <source>
        <dbReference type="ARBA" id="ARBA00022670"/>
    </source>
</evidence>
<keyword evidence="3" id="KW-0378">Hydrolase</keyword>
<comment type="similarity">
    <text evidence="1">Belongs to the peptidase C48 family.</text>
</comment>
<evidence type="ECO:0000313" key="5">
    <source>
        <dbReference type="EMBL" id="KAF5391172.1"/>
    </source>
</evidence>
<dbReference type="GO" id="GO:0019783">
    <property type="term" value="F:ubiquitin-like protein peptidase activity"/>
    <property type="evidence" value="ECO:0007669"/>
    <property type="project" value="UniProtKB-ARBA"/>
</dbReference>
<feature type="domain" description="Ubiquitin-like protease family profile" evidence="4">
    <location>
        <begin position="337"/>
        <end position="519"/>
    </location>
</feature>
<dbReference type="Gene3D" id="3.40.395.10">
    <property type="entry name" value="Adenoviral Proteinase, Chain A"/>
    <property type="match status" value="1"/>
</dbReference>
<dbReference type="InterPro" id="IPR003653">
    <property type="entry name" value="Peptidase_C48_C"/>
</dbReference>
<proteinExistence type="inferred from homology"/>
<dbReference type="InterPro" id="IPR038765">
    <property type="entry name" value="Papain-like_cys_pep_sf"/>
</dbReference>
<dbReference type="AlphaFoldDB" id="A0A8H5HXC1"/>
<keyword evidence="2" id="KW-0645">Protease</keyword>
<gene>
    <name evidence="5" type="ORF">D9757_002992</name>
</gene>
<dbReference type="Pfam" id="PF02902">
    <property type="entry name" value="Peptidase_C48"/>
    <property type="match status" value="1"/>
</dbReference>
<dbReference type="Proteomes" id="UP000518752">
    <property type="component" value="Unassembled WGS sequence"/>
</dbReference>
<protein>
    <recommendedName>
        <fullName evidence="4">Ubiquitin-like protease family profile domain-containing protein</fullName>
    </recommendedName>
</protein>
<reference evidence="5 6" key="1">
    <citation type="journal article" date="2020" name="ISME J.">
        <title>Uncovering the hidden diversity of litter-decomposition mechanisms in mushroom-forming fungi.</title>
        <authorList>
            <person name="Floudas D."/>
            <person name="Bentzer J."/>
            <person name="Ahren D."/>
            <person name="Johansson T."/>
            <person name="Persson P."/>
            <person name="Tunlid A."/>
        </authorList>
    </citation>
    <scope>NUCLEOTIDE SEQUENCE [LARGE SCALE GENOMIC DNA]</scope>
    <source>
        <strain evidence="5 6">CBS 406.79</strain>
    </source>
</reference>
<accession>A0A8H5HXC1</accession>
<keyword evidence="6" id="KW-1185">Reference proteome</keyword>
<evidence type="ECO:0000259" key="4">
    <source>
        <dbReference type="PROSITE" id="PS50600"/>
    </source>
</evidence>
<evidence type="ECO:0000256" key="1">
    <source>
        <dbReference type="ARBA" id="ARBA00005234"/>
    </source>
</evidence>
<dbReference type="EMBL" id="JAACJN010000011">
    <property type="protein sequence ID" value="KAF5391172.1"/>
    <property type="molecule type" value="Genomic_DNA"/>
</dbReference>
<dbReference type="GO" id="GO:0008234">
    <property type="term" value="F:cysteine-type peptidase activity"/>
    <property type="evidence" value="ECO:0007669"/>
    <property type="project" value="InterPro"/>
</dbReference>